<feature type="compositionally biased region" description="Basic and acidic residues" evidence="1">
    <location>
        <begin position="1"/>
        <end position="22"/>
    </location>
</feature>
<organism evidence="2 3">
    <name type="scientific">Gigaspora margarita</name>
    <dbReference type="NCBI Taxonomy" id="4874"/>
    <lineage>
        <taxon>Eukaryota</taxon>
        <taxon>Fungi</taxon>
        <taxon>Fungi incertae sedis</taxon>
        <taxon>Mucoromycota</taxon>
        <taxon>Glomeromycotina</taxon>
        <taxon>Glomeromycetes</taxon>
        <taxon>Diversisporales</taxon>
        <taxon>Gigasporaceae</taxon>
        <taxon>Gigaspora</taxon>
    </lineage>
</organism>
<sequence>MRMSRNDLTEKNEGPDSTEKNKGPNQCKSTGEIQDLTKVDKSTYKKEYLKLLK</sequence>
<feature type="compositionally biased region" description="Polar residues" evidence="1">
    <location>
        <begin position="23"/>
        <end position="32"/>
    </location>
</feature>
<proteinExistence type="predicted"/>
<keyword evidence="3" id="KW-1185">Reference proteome</keyword>
<name>A0ABN7URM4_GIGMA</name>
<evidence type="ECO:0000313" key="2">
    <source>
        <dbReference type="EMBL" id="CAG8658149.1"/>
    </source>
</evidence>
<evidence type="ECO:0000313" key="3">
    <source>
        <dbReference type="Proteomes" id="UP000789901"/>
    </source>
</evidence>
<dbReference type="EMBL" id="CAJVQB010005300">
    <property type="protein sequence ID" value="CAG8658149.1"/>
    <property type="molecule type" value="Genomic_DNA"/>
</dbReference>
<dbReference type="Proteomes" id="UP000789901">
    <property type="component" value="Unassembled WGS sequence"/>
</dbReference>
<feature type="region of interest" description="Disordered" evidence="1">
    <location>
        <begin position="1"/>
        <end position="34"/>
    </location>
</feature>
<protein>
    <submittedName>
        <fullName evidence="2">22193_t:CDS:1</fullName>
    </submittedName>
</protein>
<evidence type="ECO:0000256" key="1">
    <source>
        <dbReference type="SAM" id="MobiDB-lite"/>
    </source>
</evidence>
<reference evidence="2 3" key="1">
    <citation type="submission" date="2021-06" db="EMBL/GenBank/DDBJ databases">
        <authorList>
            <person name="Kallberg Y."/>
            <person name="Tangrot J."/>
            <person name="Rosling A."/>
        </authorList>
    </citation>
    <scope>NUCLEOTIDE SEQUENCE [LARGE SCALE GENOMIC DNA]</scope>
    <source>
        <strain evidence="2 3">120-4 pot B 10/14</strain>
    </source>
</reference>
<accession>A0ABN7URM4</accession>
<gene>
    <name evidence="2" type="ORF">GMARGA_LOCUS9736</name>
</gene>
<comment type="caution">
    <text evidence="2">The sequence shown here is derived from an EMBL/GenBank/DDBJ whole genome shotgun (WGS) entry which is preliminary data.</text>
</comment>